<keyword evidence="3" id="KW-1185">Reference proteome</keyword>
<dbReference type="InterPro" id="IPR040338">
    <property type="entry name" value="At1g67623-like"/>
</dbReference>
<reference evidence="2 3" key="1">
    <citation type="submission" date="2024-01" db="EMBL/GenBank/DDBJ databases">
        <title>The genomes of 5 underutilized Papilionoideae crops provide insights into root nodulation and disease resistanc.</title>
        <authorList>
            <person name="Jiang F."/>
        </authorList>
    </citation>
    <scope>NUCLEOTIDE SEQUENCE [LARGE SCALE GENOMIC DNA]</scope>
    <source>
        <strain evidence="2">JINMINGXINNONG_FW02</strain>
        <tissue evidence="2">Leaves</tissue>
    </source>
</reference>
<dbReference type="PANTHER" id="PTHR33784">
    <property type="entry name" value="OS05G0482100 PROTEIN"/>
    <property type="match status" value="1"/>
</dbReference>
<dbReference type="InterPro" id="IPR057136">
    <property type="entry name" value="At2g35280_TPR_dom"/>
</dbReference>
<dbReference type="Proteomes" id="UP001374584">
    <property type="component" value="Unassembled WGS sequence"/>
</dbReference>
<dbReference type="AlphaFoldDB" id="A0AAN9M715"/>
<evidence type="ECO:0000259" key="1">
    <source>
        <dbReference type="Pfam" id="PF23310"/>
    </source>
</evidence>
<dbReference type="EMBL" id="JAYMYR010000008">
    <property type="protein sequence ID" value="KAK7347394.1"/>
    <property type="molecule type" value="Genomic_DNA"/>
</dbReference>
<dbReference type="SUPFAM" id="SSF81383">
    <property type="entry name" value="F-box domain"/>
    <property type="match status" value="1"/>
</dbReference>
<evidence type="ECO:0000313" key="2">
    <source>
        <dbReference type="EMBL" id="KAK7347394.1"/>
    </source>
</evidence>
<comment type="caution">
    <text evidence="2">The sequence shown here is derived from an EMBL/GenBank/DDBJ whole genome shotgun (WGS) entry which is preliminary data.</text>
</comment>
<dbReference type="PANTHER" id="PTHR33784:SF10">
    <property type="entry name" value="F-BOX PROTEIN"/>
    <property type="match status" value="1"/>
</dbReference>
<name>A0AAN9M715_PHACN</name>
<organism evidence="2 3">
    <name type="scientific">Phaseolus coccineus</name>
    <name type="common">Scarlet runner bean</name>
    <name type="synonym">Phaseolus multiflorus</name>
    <dbReference type="NCBI Taxonomy" id="3886"/>
    <lineage>
        <taxon>Eukaryota</taxon>
        <taxon>Viridiplantae</taxon>
        <taxon>Streptophyta</taxon>
        <taxon>Embryophyta</taxon>
        <taxon>Tracheophyta</taxon>
        <taxon>Spermatophyta</taxon>
        <taxon>Magnoliopsida</taxon>
        <taxon>eudicotyledons</taxon>
        <taxon>Gunneridae</taxon>
        <taxon>Pentapetalae</taxon>
        <taxon>rosids</taxon>
        <taxon>fabids</taxon>
        <taxon>Fabales</taxon>
        <taxon>Fabaceae</taxon>
        <taxon>Papilionoideae</taxon>
        <taxon>50 kb inversion clade</taxon>
        <taxon>NPAAA clade</taxon>
        <taxon>indigoferoid/millettioid clade</taxon>
        <taxon>Phaseoleae</taxon>
        <taxon>Phaseolus</taxon>
    </lineage>
</organism>
<feature type="domain" description="At2g35280-like TPR" evidence="1">
    <location>
        <begin position="94"/>
        <end position="150"/>
    </location>
</feature>
<dbReference type="Pfam" id="PF23310">
    <property type="entry name" value="TPR_27"/>
    <property type="match status" value="1"/>
</dbReference>
<sequence>MKTQCTKRQRDESHESASLILVESLPRDNKRQCTDTNKSSQIPIKLIPEDLLVNVVARVSSESYIDHHNMKVSCRDFFHASKDNYMWQQVSLEKFPLIPWSLKEAFDYFMQSCKEGENIEALFRVGLQELKSSVGNIEKGMKDLKMAAEKKVLPGSKIHICFNFIMLRR</sequence>
<proteinExistence type="predicted"/>
<evidence type="ECO:0000313" key="3">
    <source>
        <dbReference type="Proteomes" id="UP001374584"/>
    </source>
</evidence>
<protein>
    <recommendedName>
        <fullName evidence="1">At2g35280-like TPR domain-containing protein</fullName>
    </recommendedName>
</protein>
<accession>A0AAN9M715</accession>
<dbReference type="InterPro" id="IPR036047">
    <property type="entry name" value="F-box-like_dom_sf"/>
</dbReference>
<gene>
    <name evidence="2" type="ORF">VNO80_21924</name>
</gene>